<feature type="domain" description="PPE" evidence="2">
    <location>
        <begin position="6"/>
        <end position="131"/>
    </location>
</feature>
<organism evidence="3 4">
    <name type="scientific">Mycobacterium innocens</name>
    <dbReference type="NCBI Taxonomy" id="2341083"/>
    <lineage>
        <taxon>Bacteria</taxon>
        <taxon>Bacillati</taxon>
        <taxon>Actinomycetota</taxon>
        <taxon>Actinomycetes</taxon>
        <taxon>Mycobacteriales</taxon>
        <taxon>Mycobacteriaceae</taxon>
        <taxon>Mycobacterium</taxon>
    </lineage>
</organism>
<evidence type="ECO:0000313" key="4">
    <source>
        <dbReference type="Proteomes" id="UP000267289"/>
    </source>
</evidence>
<dbReference type="PANTHER" id="PTHR46766">
    <property type="entry name" value="GLUTAMINE-RICH PROTEIN 2"/>
    <property type="match status" value="1"/>
</dbReference>
<dbReference type="GO" id="GO:0052572">
    <property type="term" value="P:response to host immune response"/>
    <property type="evidence" value="ECO:0007669"/>
    <property type="project" value="TreeGrafter"/>
</dbReference>
<dbReference type="InterPro" id="IPR038332">
    <property type="entry name" value="PPE_sf"/>
</dbReference>
<comment type="similarity">
    <text evidence="1">Belongs to the mycobacterial PPE family.</text>
</comment>
<sequence length="140" mass="14217">MIAQIWMASPPEVHSTTLSSGPGPGPLLAAADAWTPLSTEYADAAAELTALLAGVQAADWQGPSAESYAAAHLPYVAWLTKASTDSLDAATQHETVAAAYTSALAAMPTLGELAANHIAHAVLMATRSQGLLGPRLTGPS</sequence>
<accession>A0A498Q6J1</accession>
<dbReference type="SUPFAM" id="SSF140459">
    <property type="entry name" value="PE/PPE dimer-like"/>
    <property type="match status" value="1"/>
</dbReference>
<evidence type="ECO:0000256" key="1">
    <source>
        <dbReference type="ARBA" id="ARBA00010652"/>
    </source>
</evidence>
<dbReference type="OrthoDB" id="4753487at2"/>
<name>A0A498Q6J1_9MYCO</name>
<dbReference type="Proteomes" id="UP000267289">
    <property type="component" value="Unassembled WGS sequence"/>
</dbReference>
<evidence type="ECO:0000313" key="3">
    <source>
        <dbReference type="EMBL" id="VBA39410.1"/>
    </source>
</evidence>
<dbReference type="InterPro" id="IPR000030">
    <property type="entry name" value="PPE_dom"/>
</dbReference>
<protein>
    <submittedName>
        <fullName evidence="3">Putative PPE family protein PPE2</fullName>
    </submittedName>
</protein>
<reference evidence="3 4" key="1">
    <citation type="submission" date="2018-09" db="EMBL/GenBank/DDBJ databases">
        <authorList>
            <person name="Tagini F."/>
        </authorList>
    </citation>
    <scope>NUCLEOTIDE SEQUENCE [LARGE SCALE GENOMIC DNA]</scope>
    <source>
        <strain evidence="3 4">MK13</strain>
    </source>
</reference>
<dbReference type="Pfam" id="PF00823">
    <property type="entry name" value="PPE"/>
    <property type="match status" value="1"/>
</dbReference>
<dbReference type="PANTHER" id="PTHR46766:SF1">
    <property type="entry name" value="GLUTAMINE-RICH PROTEIN 2"/>
    <property type="match status" value="1"/>
</dbReference>
<dbReference type="AlphaFoldDB" id="A0A498Q6J1"/>
<gene>
    <name evidence="3" type="primary">PPE2_3</name>
    <name evidence="3" type="ORF">LAUMK13_02569</name>
</gene>
<dbReference type="Gene3D" id="1.20.1260.20">
    <property type="entry name" value="PPE superfamily"/>
    <property type="match status" value="1"/>
</dbReference>
<proteinExistence type="inferred from homology"/>
<dbReference type="EMBL" id="UPHQ01000117">
    <property type="protein sequence ID" value="VBA39410.1"/>
    <property type="molecule type" value="Genomic_DNA"/>
</dbReference>
<evidence type="ECO:0000259" key="2">
    <source>
        <dbReference type="Pfam" id="PF00823"/>
    </source>
</evidence>
<keyword evidence="4" id="KW-1185">Reference proteome</keyword>